<evidence type="ECO:0000256" key="7">
    <source>
        <dbReference type="ARBA" id="ARBA00023136"/>
    </source>
</evidence>
<keyword evidence="4 8" id="KW-0812">Transmembrane</keyword>
<keyword evidence="6 8" id="KW-1133">Transmembrane helix</keyword>
<evidence type="ECO:0000256" key="8">
    <source>
        <dbReference type="SAM" id="Phobius"/>
    </source>
</evidence>
<sequence length="185" mass="19820">MTLFLSILVFAIVIVLVVARPKGLNEAAFALPGAAILLLAGAIGWNDVSSIWAMVWNATLSLIGIMVLTALMDQIGFFRWAALHIVRKFHRRRLLLLGGLAAMSGLIATFFNNDGAILIMIPIVLEATALLGMGTKARIAFLFTVGLMADTASATLVVSNLTNILTADYFSISFGNMPGVWRSPV</sequence>
<feature type="transmembrane region" description="Helical" evidence="8">
    <location>
        <begin position="140"/>
        <end position="161"/>
    </location>
</feature>
<dbReference type="EMBL" id="QXJM01000049">
    <property type="protein sequence ID" value="RIE00647.1"/>
    <property type="molecule type" value="Genomic_DNA"/>
</dbReference>
<keyword evidence="7 8" id="KW-0472">Membrane</keyword>
<dbReference type="PRINTS" id="PR00758">
    <property type="entry name" value="ARSENICPUMP"/>
</dbReference>
<dbReference type="GO" id="GO:0015105">
    <property type="term" value="F:arsenite transmembrane transporter activity"/>
    <property type="evidence" value="ECO:0007669"/>
    <property type="project" value="InterPro"/>
</dbReference>
<name>A0A398CLC1_9BACL</name>
<evidence type="ECO:0000256" key="6">
    <source>
        <dbReference type="ARBA" id="ARBA00022989"/>
    </source>
</evidence>
<evidence type="ECO:0008006" key="11">
    <source>
        <dbReference type="Google" id="ProtNLM"/>
    </source>
</evidence>
<keyword evidence="5" id="KW-0059">Arsenical resistance</keyword>
<dbReference type="Proteomes" id="UP000266340">
    <property type="component" value="Unassembled WGS sequence"/>
</dbReference>
<dbReference type="Pfam" id="PF02040">
    <property type="entry name" value="ArsB"/>
    <property type="match status" value="1"/>
</dbReference>
<evidence type="ECO:0000256" key="1">
    <source>
        <dbReference type="ARBA" id="ARBA00004651"/>
    </source>
</evidence>
<dbReference type="GO" id="GO:0005886">
    <property type="term" value="C:plasma membrane"/>
    <property type="evidence" value="ECO:0007669"/>
    <property type="project" value="UniProtKB-SubCell"/>
</dbReference>
<accession>A0A398CLC1</accession>
<evidence type="ECO:0000313" key="9">
    <source>
        <dbReference type="EMBL" id="RIE00647.1"/>
    </source>
</evidence>
<gene>
    <name evidence="9" type="ORF">D3H35_27160</name>
</gene>
<comment type="similarity">
    <text evidence="2">Belongs to the ArsB family.</text>
</comment>
<dbReference type="InterPro" id="IPR000802">
    <property type="entry name" value="Arsenical_pump_ArsB"/>
</dbReference>
<evidence type="ECO:0000256" key="5">
    <source>
        <dbReference type="ARBA" id="ARBA00022849"/>
    </source>
</evidence>
<feature type="transmembrane region" description="Helical" evidence="8">
    <location>
        <begin position="117"/>
        <end position="133"/>
    </location>
</feature>
<comment type="subcellular location">
    <subcellularLocation>
        <location evidence="1">Cell membrane</location>
        <topology evidence="1">Multi-pass membrane protein</topology>
    </subcellularLocation>
</comment>
<dbReference type="OrthoDB" id="9774335at2"/>
<feature type="transmembrane region" description="Helical" evidence="8">
    <location>
        <begin position="51"/>
        <end position="72"/>
    </location>
</feature>
<keyword evidence="3" id="KW-1003">Cell membrane</keyword>
<organism evidence="9 10">
    <name type="scientific">Cohnella faecalis</name>
    <dbReference type="NCBI Taxonomy" id="2315694"/>
    <lineage>
        <taxon>Bacteria</taxon>
        <taxon>Bacillati</taxon>
        <taxon>Bacillota</taxon>
        <taxon>Bacilli</taxon>
        <taxon>Bacillales</taxon>
        <taxon>Paenibacillaceae</taxon>
        <taxon>Cohnella</taxon>
    </lineage>
</organism>
<dbReference type="GO" id="GO:0046685">
    <property type="term" value="P:response to arsenic-containing substance"/>
    <property type="evidence" value="ECO:0007669"/>
    <property type="project" value="UniProtKB-KW"/>
</dbReference>
<dbReference type="PANTHER" id="PTHR43302">
    <property type="entry name" value="TRANSPORTER ARSB-RELATED"/>
    <property type="match status" value="1"/>
</dbReference>
<dbReference type="PANTHER" id="PTHR43302:SF5">
    <property type="entry name" value="TRANSPORTER ARSB-RELATED"/>
    <property type="match status" value="1"/>
</dbReference>
<reference evidence="9 10" key="1">
    <citation type="submission" date="2018-09" db="EMBL/GenBank/DDBJ databases">
        <title>Cohnella cavernae sp. nov., isolated from a karst cave.</title>
        <authorList>
            <person name="Zhu H."/>
        </authorList>
    </citation>
    <scope>NUCLEOTIDE SEQUENCE [LARGE SCALE GENOMIC DNA]</scope>
    <source>
        <strain evidence="9 10">K2E09-144</strain>
    </source>
</reference>
<keyword evidence="10" id="KW-1185">Reference proteome</keyword>
<protein>
    <recommendedName>
        <fullName evidence="11">Arsenical efflux pump membrane protein ArsB</fullName>
    </recommendedName>
</protein>
<dbReference type="AlphaFoldDB" id="A0A398CLC1"/>
<evidence type="ECO:0000256" key="2">
    <source>
        <dbReference type="ARBA" id="ARBA00006433"/>
    </source>
</evidence>
<feature type="transmembrane region" description="Helical" evidence="8">
    <location>
        <begin position="93"/>
        <end position="111"/>
    </location>
</feature>
<evidence type="ECO:0000313" key="10">
    <source>
        <dbReference type="Proteomes" id="UP000266340"/>
    </source>
</evidence>
<comment type="caution">
    <text evidence="9">The sequence shown here is derived from an EMBL/GenBank/DDBJ whole genome shotgun (WGS) entry which is preliminary data.</text>
</comment>
<evidence type="ECO:0000256" key="4">
    <source>
        <dbReference type="ARBA" id="ARBA00022692"/>
    </source>
</evidence>
<evidence type="ECO:0000256" key="3">
    <source>
        <dbReference type="ARBA" id="ARBA00022475"/>
    </source>
</evidence>
<proteinExistence type="inferred from homology"/>